<dbReference type="OrthoDB" id="7247356at2"/>
<dbReference type="Proteomes" id="UP000183635">
    <property type="component" value="Unassembled WGS sequence"/>
</dbReference>
<sequence>MRAECLHQDQRHRIMLFRGTGDGQRAVVSFEHGRDQHMSGFEPASCPRFARRLGVDALMVQTARRDWFVSDRSAALAEALARATAGYAEVIAIGFSMGGYAALLYSAACHARRVMAVSPQYCIDPQVAPFDPGRHAKFARIGRPMPLPQSQGDIGVDGLLLYDPAIAADRAHAALIRVGFPRLTAVALPHGGHPATGVIAGAGGVGQLAEMVIVNRIDPARVRQAHRAARRDSALYRLHLAKAALARHPDRAKRELRALAAGAAPRQAFEAALLLLEQRDDQAEALLSRVLEAEPQIPPGLLRRLDRALRDGGI</sequence>
<evidence type="ECO:0000313" key="1">
    <source>
        <dbReference type="EMBL" id="SFH11530.1"/>
    </source>
</evidence>
<name>A0A1I2XDD8_9RHOB</name>
<evidence type="ECO:0008006" key="3">
    <source>
        <dbReference type="Google" id="ProtNLM"/>
    </source>
</evidence>
<proteinExistence type="predicted"/>
<dbReference type="Gene3D" id="3.40.50.1820">
    <property type="entry name" value="alpha/beta hydrolase"/>
    <property type="match status" value="1"/>
</dbReference>
<protein>
    <recommendedName>
        <fullName evidence="3">Alpha/beta hydrolase family protein</fullName>
    </recommendedName>
</protein>
<dbReference type="RefSeq" id="WP_074965896.1">
    <property type="nucleotide sequence ID" value="NZ_CBCRYP010000002.1"/>
</dbReference>
<evidence type="ECO:0000313" key="2">
    <source>
        <dbReference type="Proteomes" id="UP000183635"/>
    </source>
</evidence>
<dbReference type="AlphaFoldDB" id="A0A1I2XDD8"/>
<dbReference type="InterPro" id="IPR029058">
    <property type="entry name" value="AB_hydrolase_fold"/>
</dbReference>
<dbReference type="EMBL" id="FOPU01000001">
    <property type="protein sequence ID" value="SFH11530.1"/>
    <property type="molecule type" value="Genomic_DNA"/>
</dbReference>
<organism evidence="1 2">
    <name type="scientific">Paracoccus aminovorans</name>
    <dbReference type="NCBI Taxonomy" id="34004"/>
    <lineage>
        <taxon>Bacteria</taxon>
        <taxon>Pseudomonadati</taxon>
        <taxon>Pseudomonadota</taxon>
        <taxon>Alphaproteobacteria</taxon>
        <taxon>Rhodobacterales</taxon>
        <taxon>Paracoccaceae</taxon>
        <taxon>Paracoccus</taxon>
    </lineage>
</organism>
<dbReference type="SUPFAM" id="SSF53474">
    <property type="entry name" value="alpha/beta-Hydrolases"/>
    <property type="match status" value="1"/>
</dbReference>
<keyword evidence="2" id="KW-1185">Reference proteome</keyword>
<gene>
    <name evidence="1" type="ORF">SAMN04488021_101256</name>
</gene>
<dbReference type="STRING" id="34004.SAMN04488021_101256"/>
<reference evidence="1 2" key="1">
    <citation type="submission" date="2016-10" db="EMBL/GenBank/DDBJ databases">
        <authorList>
            <person name="de Groot N.N."/>
        </authorList>
    </citation>
    <scope>NUCLEOTIDE SEQUENCE [LARGE SCALE GENOMIC DNA]</scope>
    <source>
        <strain evidence="1 2">DSM 8537</strain>
    </source>
</reference>
<accession>A0A1I2XDD8</accession>